<evidence type="ECO:0008006" key="4">
    <source>
        <dbReference type="Google" id="ProtNLM"/>
    </source>
</evidence>
<keyword evidence="1" id="KW-0175">Coiled coil</keyword>
<gene>
    <name evidence="2" type="ORF">SAMN05421855_105178</name>
</gene>
<dbReference type="AlphaFoldDB" id="A0A1G7IAT1"/>
<accession>A0A1G7IAT1</accession>
<dbReference type="Proteomes" id="UP000199321">
    <property type="component" value="Unassembled WGS sequence"/>
</dbReference>
<keyword evidence="3" id="KW-1185">Reference proteome</keyword>
<protein>
    <recommendedName>
        <fullName evidence="4">Hemerythrin HHE cation binding domain-containing protein</fullName>
    </recommendedName>
</protein>
<evidence type="ECO:0000313" key="3">
    <source>
        <dbReference type="Proteomes" id="UP000199321"/>
    </source>
</evidence>
<evidence type="ECO:0000256" key="1">
    <source>
        <dbReference type="SAM" id="Coils"/>
    </source>
</evidence>
<dbReference type="STRING" id="227084.SAMN05421855_105178"/>
<feature type="coiled-coil region" evidence="1">
    <location>
        <begin position="28"/>
        <end position="92"/>
    </location>
</feature>
<reference evidence="2 3" key="1">
    <citation type="submission" date="2016-10" db="EMBL/GenBank/DDBJ databases">
        <authorList>
            <person name="de Groot N.N."/>
        </authorList>
    </citation>
    <scope>NUCLEOTIDE SEQUENCE [LARGE SCALE GENOMIC DNA]</scope>
    <source>
        <strain evidence="2 3">DSM 16195</strain>
    </source>
</reference>
<dbReference type="EMBL" id="FNBA01000005">
    <property type="protein sequence ID" value="SDF09733.1"/>
    <property type="molecule type" value="Genomic_DNA"/>
</dbReference>
<sequence>MSTTHLKFIEWRDNNGLHKDTLRSLSDLKFMKDELQFLENLVAAHALEVISEASSEKSKEIKQELESHKEILEKLLKELELHSNNLQILMDDEDVPGELEVYKNEHYRLLIEEMNFHSAVKKTKKNIFDMLSEIFKKNKQKKLT</sequence>
<proteinExistence type="predicted"/>
<name>A0A1G7IAT1_9FLAO</name>
<evidence type="ECO:0000313" key="2">
    <source>
        <dbReference type="EMBL" id="SDF09733.1"/>
    </source>
</evidence>
<organism evidence="2 3">
    <name type="scientific">Ulvibacter litoralis</name>
    <dbReference type="NCBI Taxonomy" id="227084"/>
    <lineage>
        <taxon>Bacteria</taxon>
        <taxon>Pseudomonadati</taxon>
        <taxon>Bacteroidota</taxon>
        <taxon>Flavobacteriia</taxon>
        <taxon>Flavobacteriales</taxon>
        <taxon>Flavobacteriaceae</taxon>
        <taxon>Ulvibacter</taxon>
    </lineage>
</organism>